<gene>
    <name evidence="1" type="primary">pilT_28</name>
    <name evidence="1" type="ORF">SDC9_154121</name>
</gene>
<dbReference type="EMBL" id="VSSQ01052807">
    <property type="protein sequence ID" value="MPN06864.1"/>
    <property type="molecule type" value="Genomic_DNA"/>
</dbReference>
<dbReference type="InterPro" id="IPR027417">
    <property type="entry name" value="P-loop_NTPase"/>
</dbReference>
<proteinExistence type="predicted"/>
<protein>
    <submittedName>
        <fullName evidence="1">Twitching mobility protein</fullName>
    </submittedName>
</protein>
<dbReference type="Gene3D" id="3.40.50.300">
    <property type="entry name" value="P-loop containing nucleotide triphosphate hydrolases"/>
    <property type="match status" value="1"/>
</dbReference>
<name>A0A645F2P6_9ZZZZ</name>
<dbReference type="SUPFAM" id="SSF52540">
    <property type="entry name" value="P-loop containing nucleoside triphosphate hydrolases"/>
    <property type="match status" value="1"/>
</dbReference>
<organism evidence="1">
    <name type="scientific">bioreactor metagenome</name>
    <dbReference type="NCBI Taxonomy" id="1076179"/>
    <lineage>
        <taxon>unclassified sequences</taxon>
        <taxon>metagenomes</taxon>
        <taxon>ecological metagenomes</taxon>
    </lineage>
</organism>
<dbReference type="AlphaFoldDB" id="A0A645F2P6"/>
<evidence type="ECO:0000313" key="1">
    <source>
        <dbReference type="EMBL" id="MPN06864.1"/>
    </source>
</evidence>
<accession>A0A645F2P6</accession>
<comment type="caution">
    <text evidence="1">The sequence shown here is derived from an EMBL/GenBank/DDBJ whole genome shotgun (WGS) entry which is preliminary data.</text>
</comment>
<sequence length="107" mass="11809">MFPPYQQQQIRVQLSAVIEAVISQQLLPKATGSGRVAAHEIMLATPAIRNLIREGKNHQIDTSILTSGALGMQTMDTSLINLYKRGAITKETAISQAYNMDEIKKKI</sequence>
<reference evidence="1" key="1">
    <citation type="submission" date="2019-08" db="EMBL/GenBank/DDBJ databases">
        <authorList>
            <person name="Kucharzyk K."/>
            <person name="Murdoch R.W."/>
            <person name="Higgins S."/>
            <person name="Loffler F."/>
        </authorList>
    </citation>
    <scope>NUCLEOTIDE SEQUENCE</scope>
</reference>